<reference evidence="10 11" key="1">
    <citation type="submission" date="2018-06" db="EMBL/GenBank/DDBJ databases">
        <authorList>
            <consortium name="Pathogen Informatics"/>
            <person name="Doyle S."/>
        </authorList>
    </citation>
    <scope>NUCLEOTIDE SEQUENCE [LARGE SCALE GENOMIC DNA]</scope>
    <source>
        <strain evidence="10 11">NCTC12112</strain>
    </source>
</reference>
<organism evidence="10 11">
    <name type="scientific">Fusobacterium ulcerans</name>
    <dbReference type="NCBI Taxonomy" id="861"/>
    <lineage>
        <taxon>Bacteria</taxon>
        <taxon>Fusobacteriati</taxon>
        <taxon>Fusobacteriota</taxon>
        <taxon>Fusobacteriia</taxon>
        <taxon>Fusobacteriales</taxon>
        <taxon>Fusobacteriaceae</taxon>
        <taxon>Fusobacterium</taxon>
    </lineage>
</organism>
<feature type="domain" description="Starch synthase catalytic" evidence="9">
    <location>
        <begin position="2"/>
        <end position="233"/>
    </location>
</feature>
<dbReference type="GO" id="GO:0009011">
    <property type="term" value="F:alpha-1,4-glucan glucosyltransferase (ADP-glucose donor) activity"/>
    <property type="evidence" value="ECO:0007669"/>
    <property type="project" value="UniProtKB-UniRule"/>
</dbReference>
<name>A0AAX2JDZ1_9FUSO</name>
<comment type="similarity">
    <text evidence="3 7">Belongs to the glycosyltransferase 1 family. Bacterial/plant glycogen synthase subfamily.</text>
</comment>
<feature type="binding site" evidence="7">
    <location>
        <position position="15"/>
    </location>
    <ligand>
        <name>ADP-alpha-D-glucose</name>
        <dbReference type="ChEBI" id="CHEBI:57498"/>
    </ligand>
</feature>
<dbReference type="GO" id="GO:0005978">
    <property type="term" value="P:glycogen biosynthetic process"/>
    <property type="evidence" value="ECO:0007669"/>
    <property type="project" value="UniProtKB-UniRule"/>
</dbReference>
<dbReference type="Proteomes" id="UP000249008">
    <property type="component" value="Chromosome 1"/>
</dbReference>
<dbReference type="PANTHER" id="PTHR45825">
    <property type="entry name" value="GRANULE-BOUND STARCH SYNTHASE 1, CHLOROPLASTIC/AMYLOPLASTIC"/>
    <property type="match status" value="1"/>
</dbReference>
<comment type="catalytic activity">
    <reaction evidence="1 7">
        <text>[(1-&gt;4)-alpha-D-glucosyl](n) + ADP-alpha-D-glucose = [(1-&gt;4)-alpha-D-glucosyl](n+1) + ADP + H(+)</text>
        <dbReference type="Rhea" id="RHEA:18189"/>
        <dbReference type="Rhea" id="RHEA-COMP:9584"/>
        <dbReference type="Rhea" id="RHEA-COMP:9587"/>
        <dbReference type="ChEBI" id="CHEBI:15378"/>
        <dbReference type="ChEBI" id="CHEBI:15444"/>
        <dbReference type="ChEBI" id="CHEBI:57498"/>
        <dbReference type="ChEBI" id="CHEBI:456216"/>
        <dbReference type="EC" id="2.4.1.21"/>
    </reaction>
</comment>
<evidence type="ECO:0000256" key="4">
    <source>
        <dbReference type="ARBA" id="ARBA00022676"/>
    </source>
</evidence>
<dbReference type="Gene3D" id="3.40.50.2000">
    <property type="entry name" value="Glycogen Phosphorylase B"/>
    <property type="match status" value="2"/>
</dbReference>
<evidence type="ECO:0000313" key="11">
    <source>
        <dbReference type="Proteomes" id="UP000249008"/>
    </source>
</evidence>
<dbReference type="PANTHER" id="PTHR45825:SF11">
    <property type="entry name" value="ALPHA AMYLASE DOMAIN-CONTAINING PROTEIN"/>
    <property type="match status" value="1"/>
</dbReference>
<dbReference type="CDD" id="cd03791">
    <property type="entry name" value="GT5_Glycogen_synthase_DULL1-like"/>
    <property type="match status" value="1"/>
</dbReference>
<comment type="pathway">
    <text evidence="7">Glycan biosynthesis; glycogen biosynthesis.</text>
</comment>
<dbReference type="Pfam" id="PF08323">
    <property type="entry name" value="Glyco_transf_5"/>
    <property type="match status" value="1"/>
</dbReference>
<dbReference type="EC" id="2.4.1.21" evidence="7"/>
<dbReference type="Pfam" id="PF00534">
    <property type="entry name" value="Glycos_transf_1"/>
    <property type="match status" value="1"/>
</dbReference>
<evidence type="ECO:0000259" key="9">
    <source>
        <dbReference type="Pfam" id="PF08323"/>
    </source>
</evidence>
<dbReference type="NCBIfam" id="TIGR02095">
    <property type="entry name" value="glgA"/>
    <property type="match status" value="1"/>
</dbReference>
<evidence type="ECO:0000256" key="7">
    <source>
        <dbReference type="HAMAP-Rule" id="MF_00484"/>
    </source>
</evidence>
<proteinExistence type="inferred from homology"/>
<evidence type="ECO:0000259" key="8">
    <source>
        <dbReference type="Pfam" id="PF00534"/>
    </source>
</evidence>
<dbReference type="GeneID" id="78453658"/>
<evidence type="ECO:0000256" key="5">
    <source>
        <dbReference type="ARBA" id="ARBA00022679"/>
    </source>
</evidence>
<keyword evidence="5 7" id="KW-0808">Transferase</keyword>
<evidence type="ECO:0000256" key="3">
    <source>
        <dbReference type="ARBA" id="ARBA00010281"/>
    </source>
</evidence>
<evidence type="ECO:0000256" key="2">
    <source>
        <dbReference type="ARBA" id="ARBA00002764"/>
    </source>
</evidence>
<dbReference type="InterPro" id="IPR011835">
    <property type="entry name" value="GS/SS"/>
</dbReference>
<feature type="domain" description="Glycosyl transferase family 1" evidence="8">
    <location>
        <begin position="273"/>
        <end position="432"/>
    </location>
</feature>
<evidence type="ECO:0000256" key="6">
    <source>
        <dbReference type="ARBA" id="ARBA00023056"/>
    </source>
</evidence>
<accession>A0AAX2JDZ1</accession>
<dbReference type="HAMAP" id="MF_00484">
    <property type="entry name" value="Glycogen_synth"/>
    <property type="match status" value="1"/>
</dbReference>
<evidence type="ECO:0000313" key="10">
    <source>
        <dbReference type="EMBL" id="SQJ09745.1"/>
    </source>
</evidence>
<dbReference type="InterPro" id="IPR001296">
    <property type="entry name" value="Glyco_trans_1"/>
</dbReference>
<dbReference type="EMBL" id="LS483487">
    <property type="protein sequence ID" value="SQJ09745.1"/>
    <property type="molecule type" value="Genomic_DNA"/>
</dbReference>
<dbReference type="AlphaFoldDB" id="A0AAX2JDZ1"/>
<keyword evidence="6 7" id="KW-0320">Glycogen biosynthesis</keyword>
<keyword evidence="4 7" id="KW-0328">Glycosyltransferase</keyword>
<dbReference type="SUPFAM" id="SSF53756">
    <property type="entry name" value="UDP-Glycosyltransferase/glycogen phosphorylase"/>
    <property type="match status" value="1"/>
</dbReference>
<sequence>MKVLFAAGEAWPFVKTGGLGDVAYSLPKALKKEKIDVRVIMPKYSSIPDKYKEMMQHLGDKQIWVAHHNEYVGIDYCELDGVTYYFVDNERYFNRSKVYGEGDDCERFAFFAKAIIETFYITGFEPDIIHCNDWHTGLVPIYLKERGMYNIKTIFTIHNLRFQGFFYNDVIEKTLELDRGRYFVEDGIKYYDMISFLKGGVVYSDYITTVSDSYAEEIKTPELGEGLDGLFRKFDYKLNGIVNGIDGTVYKVPRKGKKRLKAELQESLGLNQDPDVPLVSIITRLDRQKGIDLIIDSFDRLMKLGIQFVLLGNGEPKYEDFFKWKERQYPGRVCSYIGFNQPLSMEIYSGSDMFLMPSIFEPCGLSQMIAMRYSCVPIVRETGGLKDTVTPYNEYTGEGDGFGFKNISSDELYQTLEYAISIYKDKDKWEKIVKSAKARDNNWNTSAKKYISLYNEITK</sequence>
<comment type="function">
    <text evidence="2 7">Synthesizes alpha-1,4-glucan chains using ADP-glucose.</text>
</comment>
<dbReference type="KEGG" id="ful:C4N20_02475"/>
<dbReference type="InterPro" id="IPR013534">
    <property type="entry name" value="Starch_synth_cat_dom"/>
</dbReference>
<dbReference type="RefSeq" id="WP_005981220.1">
    <property type="nucleotide sequence ID" value="NZ_CABKNW010000005.1"/>
</dbReference>
<gene>
    <name evidence="7 10" type="primary">glgA</name>
    <name evidence="10" type="ORF">NCTC12112_02377</name>
</gene>
<dbReference type="GO" id="GO:0004373">
    <property type="term" value="F:alpha-1,4-glucan glucosyltransferase (UDP-glucose donor) activity"/>
    <property type="evidence" value="ECO:0007669"/>
    <property type="project" value="InterPro"/>
</dbReference>
<protein>
    <recommendedName>
        <fullName evidence="7">Glycogen synthase</fullName>
        <ecNumber evidence="7">2.4.1.21</ecNumber>
    </recommendedName>
    <alternativeName>
        <fullName evidence="7">Starch [bacterial glycogen] synthase</fullName>
    </alternativeName>
</protein>
<evidence type="ECO:0000256" key="1">
    <source>
        <dbReference type="ARBA" id="ARBA00001478"/>
    </source>
</evidence>